<dbReference type="PANTHER" id="PTHR34815">
    <property type="entry name" value="LYSINE ACETYLTRANSFERASE"/>
    <property type="match status" value="1"/>
</dbReference>
<proteinExistence type="predicted"/>
<dbReference type="InterPro" id="IPR053013">
    <property type="entry name" value="LAT"/>
</dbReference>
<dbReference type="InterPro" id="IPR055100">
    <property type="entry name" value="GNAT_LYC1-like"/>
</dbReference>
<feature type="region of interest" description="Disordered" evidence="1">
    <location>
        <begin position="1"/>
        <end position="34"/>
    </location>
</feature>
<dbReference type="Gene3D" id="3.40.630.30">
    <property type="match status" value="1"/>
</dbReference>
<feature type="non-terminal residue" evidence="3">
    <location>
        <position position="479"/>
    </location>
</feature>
<evidence type="ECO:0000259" key="2">
    <source>
        <dbReference type="Pfam" id="PF22998"/>
    </source>
</evidence>
<gene>
    <name evidence="3" type="ORF">RHS03_08932</name>
</gene>
<feature type="domain" description="LYC1 C-terminal" evidence="2">
    <location>
        <begin position="297"/>
        <end position="479"/>
    </location>
</feature>
<sequence length="479" mass="53136">MGFKVAAKMTHHNATRPPDRELTRRSSPRSRPNIRNFVSVTGAYAYIIPIANAPTSFRMLQGHGQLFLQIYDARSVPCDNLGRAARPDHRSNFRAIHSYRTLQTYRMSIGHLIVKPATKSQARQVIIRNAGHWGAKVQMSVDDFVKLSQVFQQGPYASDGKLTIWVLVPEDDPDTIDFYASCQILSRQVLTLRTGQSSPELSFGHAVSSVLVLPEYRGKGYAGRFMSLLHSALAPHRYPNPLKAPVATERASTVSVLYSAVGDYYARCVPSEGETGWTLQKSFVTTWPVSAIQVPAPKENFPPVEFLSESEVTATLDSDDSNIAGDLIELQKKDPTKTYFAFTTTSSLNAVSATISKLSPGCPSNSSWGAKIPGTSDFMTWAFFRRPGLTLAITRLRASTDSFPVLLDAALRTAQETKSEHIEIWNVPEHLKEMALATGGETVERPDNRSAFKWYGQPSEAKLDNTDVVWALDERYGWC</sequence>
<reference evidence="3" key="1">
    <citation type="submission" date="2020-09" db="EMBL/GenBank/DDBJ databases">
        <title>Comparative genome analyses of four rice-infecting Rhizoctonia solani isolates reveal extensive enrichment of homogalacturonan modification genes.</title>
        <authorList>
            <person name="Lee D.-Y."/>
            <person name="Jeon J."/>
            <person name="Kim K.-T."/>
            <person name="Cheong K."/>
            <person name="Song H."/>
            <person name="Choi G."/>
            <person name="Ko J."/>
            <person name="Opiyo S.O."/>
            <person name="Zuo S."/>
            <person name="Madhav S."/>
            <person name="Lee Y.-H."/>
            <person name="Wang G.-L."/>
        </authorList>
    </citation>
    <scope>NUCLEOTIDE SEQUENCE</scope>
    <source>
        <strain evidence="3">AG1-IA WGL</strain>
    </source>
</reference>
<evidence type="ECO:0000256" key="1">
    <source>
        <dbReference type="SAM" id="MobiDB-lite"/>
    </source>
</evidence>
<comment type="caution">
    <text evidence="3">The sequence shown here is derived from an EMBL/GenBank/DDBJ whole genome shotgun (WGS) entry which is preliminary data.</text>
</comment>
<accession>A0A8H7HJQ7</accession>
<evidence type="ECO:0000313" key="3">
    <source>
        <dbReference type="EMBL" id="KAF8690303.1"/>
    </source>
</evidence>
<dbReference type="AlphaFoldDB" id="A0A8H7HJQ7"/>
<dbReference type="Pfam" id="PF22998">
    <property type="entry name" value="GNAT_LYC1-like"/>
    <property type="match status" value="1"/>
</dbReference>
<name>A0A8H7HJQ7_9AGAM</name>
<dbReference type="EMBL" id="JACYCD010000604">
    <property type="protein sequence ID" value="KAF8690303.1"/>
    <property type="molecule type" value="Genomic_DNA"/>
</dbReference>
<dbReference type="OrthoDB" id="2020070at2759"/>
<organism evidence="3 4">
    <name type="scientific">Rhizoctonia solani</name>
    <dbReference type="NCBI Taxonomy" id="456999"/>
    <lineage>
        <taxon>Eukaryota</taxon>
        <taxon>Fungi</taxon>
        <taxon>Dikarya</taxon>
        <taxon>Basidiomycota</taxon>
        <taxon>Agaricomycotina</taxon>
        <taxon>Agaricomycetes</taxon>
        <taxon>Cantharellales</taxon>
        <taxon>Ceratobasidiaceae</taxon>
        <taxon>Rhizoctonia</taxon>
    </lineage>
</organism>
<evidence type="ECO:0000313" key="4">
    <source>
        <dbReference type="Proteomes" id="UP000602905"/>
    </source>
</evidence>
<dbReference type="Proteomes" id="UP000602905">
    <property type="component" value="Unassembled WGS sequence"/>
</dbReference>
<protein>
    <recommendedName>
        <fullName evidence="2">LYC1 C-terminal domain-containing protein</fullName>
    </recommendedName>
</protein>
<dbReference type="PANTHER" id="PTHR34815:SF2">
    <property type="entry name" value="N-ACETYLTRANSFERASE DOMAIN-CONTAINING PROTEIN"/>
    <property type="match status" value="1"/>
</dbReference>